<dbReference type="Proteomes" id="UP000030693">
    <property type="component" value="Unassembled WGS sequence"/>
</dbReference>
<comment type="similarity">
    <text evidence="1 4">Belongs to the terpene cyclase/mutase family.</text>
</comment>
<accession>A0A058ZCI7</accession>
<dbReference type="GO" id="GO:0016104">
    <property type="term" value="P:triterpenoid biosynthetic process"/>
    <property type="evidence" value="ECO:0007669"/>
    <property type="project" value="InterPro"/>
</dbReference>
<dbReference type="STRING" id="691883.A0A058ZCI7"/>
<evidence type="ECO:0000256" key="1">
    <source>
        <dbReference type="ARBA" id="ARBA00009755"/>
    </source>
</evidence>
<dbReference type="Gene3D" id="1.50.10.20">
    <property type="match status" value="2"/>
</dbReference>
<dbReference type="InterPro" id="IPR032696">
    <property type="entry name" value="SQ_cyclase_C"/>
</dbReference>
<keyword evidence="3 4" id="KW-0413">Isomerase</keyword>
<dbReference type="InterPro" id="IPR008930">
    <property type="entry name" value="Terpenoid_cyclase/PrenylTrfase"/>
</dbReference>
<dbReference type="Pfam" id="PF13243">
    <property type="entry name" value="SQHop_cyclase_C"/>
    <property type="match status" value="1"/>
</dbReference>
<name>A0A058ZCI7_FONAL</name>
<evidence type="ECO:0000256" key="4">
    <source>
        <dbReference type="RuleBase" id="RU362003"/>
    </source>
</evidence>
<dbReference type="PROSITE" id="PS01074">
    <property type="entry name" value="TERPENE_SYNTHASES"/>
    <property type="match status" value="1"/>
</dbReference>
<dbReference type="CDD" id="cd02892">
    <property type="entry name" value="SQCY_1"/>
    <property type="match status" value="1"/>
</dbReference>
<dbReference type="EMBL" id="KB932202">
    <property type="protein sequence ID" value="KCV72125.1"/>
    <property type="molecule type" value="Genomic_DNA"/>
</dbReference>
<dbReference type="Gene3D" id="6.20.120.20">
    <property type="match status" value="1"/>
</dbReference>
<reference evidence="7" key="1">
    <citation type="submission" date="2013-04" db="EMBL/GenBank/DDBJ databases">
        <title>The Genome Sequence of Fonticula alba ATCC 38817.</title>
        <authorList>
            <consortium name="The Broad Institute Genomics Platform"/>
            <person name="Russ C."/>
            <person name="Cuomo C."/>
            <person name="Burger G."/>
            <person name="Gray M.W."/>
            <person name="Holland P.W.H."/>
            <person name="King N."/>
            <person name="Lang F.B.F."/>
            <person name="Roger A.J."/>
            <person name="Ruiz-Trillo I."/>
            <person name="Brown M."/>
            <person name="Walker B."/>
            <person name="Young S."/>
            <person name="Zeng Q."/>
            <person name="Gargeya S."/>
            <person name="Fitzgerald M."/>
            <person name="Haas B."/>
            <person name="Abouelleil A."/>
            <person name="Allen A.W."/>
            <person name="Alvarado L."/>
            <person name="Arachchi H.M."/>
            <person name="Berlin A.M."/>
            <person name="Chapman S.B."/>
            <person name="Gainer-Dewar J."/>
            <person name="Goldberg J."/>
            <person name="Griggs A."/>
            <person name="Gujja S."/>
            <person name="Hansen M."/>
            <person name="Howarth C."/>
            <person name="Imamovic A."/>
            <person name="Ireland A."/>
            <person name="Larimer J."/>
            <person name="McCowan C."/>
            <person name="Murphy C."/>
            <person name="Pearson M."/>
            <person name="Poon T.W."/>
            <person name="Priest M."/>
            <person name="Roberts A."/>
            <person name="Saif S."/>
            <person name="Shea T."/>
            <person name="Sisk P."/>
            <person name="Sykes S."/>
            <person name="Wortman J."/>
            <person name="Nusbaum C."/>
            <person name="Birren B."/>
        </authorList>
    </citation>
    <scope>NUCLEOTIDE SEQUENCE [LARGE SCALE GENOMIC DNA]</scope>
    <source>
        <strain evidence="7">ATCC 38817</strain>
    </source>
</reference>
<dbReference type="GO" id="GO:0000250">
    <property type="term" value="F:lanosterol synthase activity"/>
    <property type="evidence" value="ECO:0007669"/>
    <property type="project" value="TreeGrafter"/>
</dbReference>
<dbReference type="InterPro" id="IPR002365">
    <property type="entry name" value="Terpene_synthase_CS"/>
</dbReference>
<feature type="domain" description="Squalene cyclase N-terminal" evidence="6">
    <location>
        <begin position="131"/>
        <end position="368"/>
    </location>
</feature>
<dbReference type="EC" id="5.4.99.-" evidence="4"/>
<dbReference type="PANTHER" id="PTHR11764:SF20">
    <property type="entry name" value="LANOSTEROL SYNTHASE"/>
    <property type="match status" value="1"/>
</dbReference>
<dbReference type="GO" id="GO:0006695">
    <property type="term" value="P:cholesterol biosynthetic process"/>
    <property type="evidence" value="ECO:0007669"/>
    <property type="project" value="TreeGrafter"/>
</dbReference>
<dbReference type="SUPFAM" id="SSF48239">
    <property type="entry name" value="Terpenoid cyclases/Protein prenyltransferases"/>
    <property type="match status" value="2"/>
</dbReference>
<keyword evidence="8" id="KW-1185">Reference proteome</keyword>
<dbReference type="RefSeq" id="XP_009493703.1">
    <property type="nucleotide sequence ID" value="XM_009495428.1"/>
</dbReference>
<evidence type="ECO:0000256" key="2">
    <source>
        <dbReference type="ARBA" id="ARBA00022737"/>
    </source>
</evidence>
<dbReference type="OMA" id="CWARQTI"/>
<evidence type="ECO:0000256" key="3">
    <source>
        <dbReference type="ARBA" id="ARBA00023235"/>
    </source>
</evidence>
<feature type="domain" description="Squalene cyclase C-terminal" evidence="5">
    <location>
        <begin position="398"/>
        <end position="738"/>
    </location>
</feature>
<dbReference type="GeneID" id="20526256"/>
<evidence type="ECO:0000313" key="7">
    <source>
        <dbReference type="EMBL" id="KCV72125.1"/>
    </source>
</evidence>
<evidence type="ECO:0000259" key="6">
    <source>
        <dbReference type="Pfam" id="PF13249"/>
    </source>
</evidence>
<dbReference type="OrthoDB" id="21502at2759"/>
<dbReference type="PANTHER" id="PTHR11764">
    <property type="entry name" value="TERPENE CYCLASE/MUTASE FAMILY MEMBER"/>
    <property type="match status" value="1"/>
</dbReference>
<dbReference type="AlphaFoldDB" id="A0A058ZCI7"/>
<protein>
    <recommendedName>
        <fullName evidence="4">Terpene cyclase/mutase family member</fullName>
        <ecNumber evidence="4">5.4.99.-</ecNumber>
    </recommendedName>
</protein>
<dbReference type="GO" id="GO:0005811">
    <property type="term" value="C:lipid droplet"/>
    <property type="evidence" value="ECO:0007669"/>
    <property type="project" value="InterPro"/>
</dbReference>
<dbReference type="InterPro" id="IPR032697">
    <property type="entry name" value="SQ_cyclase_N"/>
</dbReference>
<dbReference type="InterPro" id="IPR018333">
    <property type="entry name" value="Squalene_cyclase"/>
</dbReference>
<organism evidence="7">
    <name type="scientific">Fonticula alba</name>
    <name type="common">Slime mold</name>
    <dbReference type="NCBI Taxonomy" id="691883"/>
    <lineage>
        <taxon>Eukaryota</taxon>
        <taxon>Rotosphaerida</taxon>
        <taxon>Fonticulaceae</taxon>
        <taxon>Fonticula</taxon>
    </lineage>
</organism>
<evidence type="ECO:0000313" key="8">
    <source>
        <dbReference type="Proteomes" id="UP000030693"/>
    </source>
</evidence>
<dbReference type="FunFam" id="1.50.10.20:FF:000002">
    <property type="entry name" value="Terpene cyclase/mutase family member"/>
    <property type="match status" value="1"/>
</dbReference>
<dbReference type="NCBIfam" id="TIGR01787">
    <property type="entry name" value="squalene_cyclas"/>
    <property type="match status" value="1"/>
</dbReference>
<gene>
    <name evidence="7" type="ORF">H696_01531</name>
</gene>
<evidence type="ECO:0000259" key="5">
    <source>
        <dbReference type="Pfam" id="PF13243"/>
    </source>
</evidence>
<sequence>MSEEQFVYPVPEASDLSRWRLKTDLVGRHTWHYLATDDDPEGESNVKDWPQDNATKFHLNILKPADLPFDVPTEKATTPEESARRGMEFVRAVQCPTSGHWAGDYGGPMFLIPGLVISLYVAGTLEQAMPRVYRQEMIRYLLNLQHPEQGGWGLHIEDKSTMFGTALNYVVLRILGVPRNCVQLARAREFMAKHDGAYTVPAWGKFWLALMNVYSWEGLNPVQPELWLLPYALPIHPGRYWCHTRMVYLPMSYCYAHRITVPINQFIRSLREELYPGTPFAKVDWMAARNAVAAPDNYSPHTQVLDSAYVVLGGVEACMPPFLRARAVEEVAMLVRAEDDNTRGIGIGPVSKVINMVVAWHREGADSEWYQMHMDRVPDYLWMGADGLRMTGTNGSQLWDAAFYVQAMISCGAEAMALDPTNREAESVRASMNAALRFLDQTIVRRDVPNHARVYREPSVGGYPFSTNHCGWTVADCTAEGLRAAMSLQSQRFAPRGIFRHRDHQASMDLLLAQQNPDGGFSSYEPRRGPTILEAINPAEVFSDIMVEYSYVELTSACSQAMVEFRHHYPEYRPQDIGKALERCYQFILSSQKPDGSWYGSWGVCFTYGGWFGLEGLATFQQFYSNSEASRRGCDFLLAHQNADGGWAESYLSSSEKVYHGLERSTAVHTAWVVMGLLAARCPNTDAIKRAVKLIMERQLPEGNWPQESIVGNFNKNCMISYPNYTDAFSLWALGRFNRISKHDFDYEAEFQNRIRSNTAPAGDP</sequence>
<dbReference type="eggNOG" id="KOG0497">
    <property type="taxonomic scope" value="Eukaryota"/>
</dbReference>
<dbReference type="SFLD" id="SFLDG01016">
    <property type="entry name" value="Prenyltransferase_Like_2"/>
    <property type="match status" value="1"/>
</dbReference>
<dbReference type="Pfam" id="PF13249">
    <property type="entry name" value="SQHop_cyclase_N"/>
    <property type="match status" value="1"/>
</dbReference>
<keyword evidence="2" id="KW-0677">Repeat</keyword>
<proteinExistence type="inferred from homology"/>